<dbReference type="Gene3D" id="2.30.30.50">
    <property type="match status" value="1"/>
</dbReference>
<evidence type="ECO:0000259" key="6">
    <source>
        <dbReference type="Pfam" id="PF02211"/>
    </source>
</evidence>
<evidence type="ECO:0000256" key="4">
    <source>
        <dbReference type="ARBA" id="ARBA00044877"/>
    </source>
</evidence>
<name>A0A1M6E0C0_9RHOB</name>
<dbReference type="InterPro" id="IPR024690">
    <property type="entry name" value="CN_hydtase_beta_dom_C"/>
</dbReference>
<protein>
    <recommendedName>
        <fullName evidence="5">Nitrile hydratase subunit beta</fullName>
        <shortName evidence="5">NHase</shortName>
        <ecNumber evidence="5">4.2.1.84</ecNumber>
    </recommendedName>
</protein>
<feature type="domain" description="Nitrile hydratase beta subunit-like N-terminal" evidence="7">
    <location>
        <begin position="1"/>
        <end position="100"/>
    </location>
</feature>
<gene>
    <name evidence="8" type="ORF">SAMN05444000_10361</name>
</gene>
<evidence type="ECO:0000313" key="8">
    <source>
        <dbReference type="EMBL" id="SHI78718.1"/>
    </source>
</evidence>
<proteinExistence type="inferred from homology"/>
<dbReference type="RefSeq" id="WP_073249396.1">
    <property type="nucleotide sequence ID" value="NZ_FQZQ01000003.1"/>
</dbReference>
<dbReference type="InterPro" id="IPR008990">
    <property type="entry name" value="Elect_transpt_acc-like_dom_sf"/>
</dbReference>
<dbReference type="OrthoDB" id="3478924at2"/>
<dbReference type="PIRSF" id="PIRSF001427">
    <property type="entry name" value="NHase_beta"/>
    <property type="match status" value="1"/>
</dbReference>
<dbReference type="Proteomes" id="UP000183982">
    <property type="component" value="Unassembled WGS sequence"/>
</dbReference>
<evidence type="ECO:0000256" key="1">
    <source>
        <dbReference type="ARBA" id="ARBA00004042"/>
    </source>
</evidence>
<dbReference type="SUPFAM" id="SSF50090">
    <property type="entry name" value="Electron transport accessory proteins"/>
    <property type="match status" value="1"/>
</dbReference>
<evidence type="ECO:0000259" key="7">
    <source>
        <dbReference type="Pfam" id="PF21006"/>
    </source>
</evidence>
<dbReference type="InterPro" id="IPR042262">
    <property type="entry name" value="CN_hydtase_beta_C"/>
</dbReference>
<comment type="function">
    <text evidence="1 5">NHase catalyzes the hydration of various nitrile compounds to the corresponding amides.</text>
</comment>
<dbReference type="Gene3D" id="1.10.472.20">
    <property type="entry name" value="Nitrile hydratase, beta subunit"/>
    <property type="match status" value="1"/>
</dbReference>
<comment type="similarity">
    <text evidence="2 5">Belongs to the nitrile hydratase subunit beta family.</text>
</comment>
<dbReference type="Pfam" id="PF21006">
    <property type="entry name" value="NHase_beta_N"/>
    <property type="match status" value="1"/>
</dbReference>
<dbReference type="EMBL" id="FQZQ01000003">
    <property type="protein sequence ID" value="SHI78718.1"/>
    <property type="molecule type" value="Genomic_DNA"/>
</dbReference>
<keyword evidence="3 5" id="KW-0456">Lyase</keyword>
<dbReference type="InterPro" id="IPR003168">
    <property type="entry name" value="Nitrile_hydratase_bsu"/>
</dbReference>
<evidence type="ECO:0000256" key="3">
    <source>
        <dbReference type="ARBA" id="ARBA00023239"/>
    </source>
</evidence>
<dbReference type="GO" id="GO:0018822">
    <property type="term" value="F:nitrile hydratase activity"/>
    <property type="evidence" value="ECO:0007669"/>
    <property type="project" value="UniProtKB-EC"/>
</dbReference>
<reference evidence="9" key="1">
    <citation type="submission" date="2016-11" db="EMBL/GenBank/DDBJ databases">
        <authorList>
            <person name="Varghese N."/>
            <person name="Submissions S."/>
        </authorList>
    </citation>
    <scope>NUCLEOTIDE SEQUENCE [LARGE SCALE GENOMIC DNA]</scope>
    <source>
        <strain evidence="9">DSM 100564</strain>
    </source>
</reference>
<dbReference type="AlphaFoldDB" id="A0A1M6E0C0"/>
<evidence type="ECO:0000256" key="5">
    <source>
        <dbReference type="PIRNR" id="PIRNR001427"/>
    </source>
</evidence>
<dbReference type="NCBIfam" id="TIGR03888">
    <property type="entry name" value="nitrile_beta"/>
    <property type="match status" value="1"/>
</dbReference>
<sequence>MSRVHDMGGRYGDGAVDPSDSATFAQDWHARAMALTLAAGALGQWNIDVSRHAREALSPKDYSRFTYYEKWLAAMADMLVHQGVVTPEELSTGHATGVSDLASRALKADAVAGVLAKGSPYQRTDAEPAAFRPGDTVRTRRPARNVMVTGGHTRLPSYAAGMPGQVVLRHGAHVLPDANAHGQGESPEPLYAVAFSARDLWGDEASVQDEVILDLWQSYLEPA</sequence>
<dbReference type="Pfam" id="PF02211">
    <property type="entry name" value="NHase_beta_C"/>
    <property type="match status" value="1"/>
</dbReference>
<keyword evidence="9" id="KW-1185">Reference proteome</keyword>
<dbReference type="GO" id="GO:0046914">
    <property type="term" value="F:transition metal ion binding"/>
    <property type="evidence" value="ECO:0007669"/>
    <property type="project" value="InterPro"/>
</dbReference>
<dbReference type="STRING" id="1470563.SAMN05444000_10361"/>
<dbReference type="InterPro" id="IPR049054">
    <property type="entry name" value="CN_hydtase_beta-like_N"/>
</dbReference>
<accession>A0A1M6E0C0</accession>
<comment type="catalytic activity">
    <reaction evidence="4 5">
        <text>an aliphatic primary amide = an aliphatic nitrile + H2O</text>
        <dbReference type="Rhea" id="RHEA:12673"/>
        <dbReference type="ChEBI" id="CHEBI:15377"/>
        <dbReference type="ChEBI" id="CHEBI:65285"/>
        <dbReference type="ChEBI" id="CHEBI:80291"/>
        <dbReference type="EC" id="4.2.1.84"/>
    </reaction>
</comment>
<evidence type="ECO:0000313" key="9">
    <source>
        <dbReference type="Proteomes" id="UP000183982"/>
    </source>
</evidence>
<dbReference type="EC" id="4.2.1.84" evidence="5"/>
<organism evidence="8 9">
    <name type="scientific">Shimia gijangensis</name>
    <dbReference type="NCBI Taxonomy" id="1470563"/>
    <lineage>
        <taxon>Bacteria</taxon>
        <taxon>Pseudomonadati</taxon>
        <taxon>Pseudomonadota</taxon>
        <taxon>Alphaproteobacteria</taxon>
        <taxon>Rhodobacterales</taxon>
        <taxon>Roseobacteraceae</taxon>
    </lineage>
</organism>
<evidence type="ECO:0000256" key="2">
    <source>
        <dbReference type="ARBA" id="ARBA00009098"/>
    </source>
</evidence>
<feature type="domain" description="Nitrile hydratase beta subunit" evidence="6">
    <location>
        <begin position="121"/>
        <end position="222"/>
    </location>
</feature>